<evidence type="ECO:0000256" key="7">
    <source>
        <dbReference type="SAM" id="MobiDB-lite"/>
    </source>
</evidence>
<keyword evidence="4" id="KW-0493">Microtubule</keyword>
<keyword evidence="10" id="KW-1185">Reference proteome</keyword>
<name>A0AA38T645_9ASTR</name>
<evidence type="ECO:0000256" key="6">
    <source>
        <dbReference type="SAM" id="Coils"/>
    </source>
</evidence>
<feature type="compositionally biased region" description="Polar residues" evidence="7">
    <location>
        <begin position="144"/>
        <end position="155"/>
    </location>
</feature>
<dbReference type="Proteomes" id="UP001172457">
    <property type="component" value="Chromosome 3"/>
</dbReference>
<feature type="region of interest" description="Disordered" evidence="7">
    <location>
        <begin position="79"/>
        <end position="198"/>
    </location>
</feature>
<dbReference type="GO" id="GO:0005874">
    <property type="term" value="C:microtubule"/>
    <property type="evidence" value="ECO:0007669"/>
    <property type="project" value="UniProtKB-KW"/>
</dbReference>
<protein>
    <recommendedName>
        <fullName evidence="8">TPX2 C-terminal domain-containing protein</fullName>
    </recommendedName>
</protein>
<keyword evidence="3" id="KW-0963">Cytoplasm</keyword>
<evidence type="ECO:0000313" key="10">
    <source>
        <dbReference type="Proteomes" id="UP001172457"/>
    </source>
</evidence>
<dbReference type="AlphaFoldDB" id="A0AA38T645"/>
<dbReference type="InterPro" id="IPR027329">
    <property type="entry name" value="TPX2_C"/>
</dbReference>
<evidence type="ECO:0000256" key="2">
    <source>
        <dbReference type="ARBA" id="ARBA00005885"/>
    </source>
</evidence>
<dbReference type="PANTHER" id="PTHR31358">
    <property type="entry name" value="PROTEIN WVD2-LIKE 4"/>
    <property type="match status" value="1"/>
</dbReference>
<accession>A0AA38T645</accession>
<proteinExistence type="inferred from homology"/>
<reference evidence="9" key="1">
    <citation type="submission" date="2023-03" db="EMBL/GenBank/DDBJ databases">
        <title>Chromosome-scale reference genome and RAD-based genetic map of yellow starthistle (Centaurea solstitialis) reveal putative structural variation and QTLs associated with invader traits.</title>
        <authorList>
            <person name="Reatini B."/>
            <person name="Cang F.A."/>
            <person name="Jiang Q."/>
            <person name="Mckibben M.T.W."/>
            <person name="Barker M.S."/>
            <person name="Rieseberg L.H."/>
            <person name="Dlugosch K.M."/>
        </authorList>
    </citation>
    <scope>NUCLEOTIDE SEQUENCE</scope>
    <source>
        <strain evidence="9">CAN-66</strain>
        <tissue evidence="9">Leaf</tissue>
    </source>
</reference>
<organism evidence="9 10">
    <name type="scientific">Centaurea solstitialis</name>
    <name type="common">yellow star-thistle</name>
    <dbReference type="NCBI Taxonomy" id="347529"/>
    <lineage>
        <taxon>Eukaryota</taxon>
        <taxon>Viridiplantae</taxon>
        <taxon>Streptophyta</taxon>
        <taxon>Embryophyta</taxon>
        <taxon>Tracheophyta</taxon>
        <taxon>Spermatophyta</taxon>
        <taxon>Magnoliopsida</taxon>
        <taxon>eudicotyledons</taxon>
        <taxon>Gunneridae</taxon>
        <taxon>Pentapetalae</taxon>
        <taxon>asterids</taxon>
        <taxon>campanulids</taxon>
        <taxon>Asterales</taxon>
        <taxon>Asteraceae</taxon>
        <taxon>Carduoideae</taxon>
        <taxon>Cardueae</taxon>
        <taxon>Centaureinae</taxon>
        <taxon>Centaurea</taxon>
    </lineage>
</organism>
<feature type="compositionally biased region" description="Basic and acidic residues" evidence="7">
    <location>
        <begin position="366"/>
        <end position="378"/>
    </location>
</feature>
<dbReference type="PANTHER" id="PTHR31358:SF29">
    <property type="entry name" value="PROTEIN WVD2-LIKE 5-RELATED"/>
    <property type="match status" value="1"/>
</dbReference>
<comment type="subcellular location">
    <subcellularLocation>
        <location evidence="1">Cytoplasm</location>
        <location evidence="1">Cytoskeleton</location>
    </subcellularLocation>
</comment>
<evidence type="ECO:0000313" key="9">
    <source>
        <dbReference type="EMBL" id="KAJ9555090.1"/>
    </source>
</evidence>
<dbReference type="GO" id="GO:0008017">
    <property type="term" value="F:microtubule binding"/>
    <property type="evidence" value="ECO:0007669"/>
    <property type="project" value="InterPro"/>
</dbReference>
<evidence type="ECO:0000256" key="3">
    <source>
        <dbReference type="ARBA" id="ARBA00022490"/>
    </source>
</evidence>
<feature type="compositionally biased region" description="Polar residues" evidence="7">
    <location>
        <begin position="173"/>
        <end position="188"/>
    </location>
</feature>
<feature type="compositionally biased region" description="Basic and acidic residues" evidence="7">
    <location>
        <begin position="97"/>
        <end position="106"/>
    </location>
</feature>
<feature type="domain" description="TPX2 C-terminal" evidence="8">
    <location>
        <begin position="204"/>
        <end position="280"/>
    </location>
</feature>
<evidence type="ECO:0000256" key="1">
    <source>
        <dbReference type="ARBA" id="ARBA00004245"/>
    </source>
</evidence>
<keyword evidence="6" id="KW-0175">Coiled coil</keyword>
<sequence>MVDVDEIMVVSGNGSAHDVDHERFSNYEEEDNSVEIVARIPNYNSESKEGNGKSMESFAEQVEENNNLDEFKELQVKDTDLSAQPKCENATGNSLGLKKDAKHKIDGNGAKKTSSVKSGSVANEKKKPAIVQVKAPLSKESGKSDSLTSTANVVQSEGVKEKTKAKSVKAVHGSTTEGRTNSSESSTTGDEKPQRLGTLPAYGFSFRCNERAEKRKEFYSKLEEKIHAKEEEKNTLQAKTKEHQEAEIKMLRKSLMFKATPMPSFYHETPPKTELKKIPTTRAKSPKLGRKKDSAAAEMEVANGGNTFRPARLSLDARKSINNKPVAKGVSAVPTKKPARKSLPRLPSEKTKLPSDPKDITISSKKTNEHESEAKQDSSQEQEVVGEEIAEK</sequence>
<evidence type="ECO:0000256" key="5">
    <source>
        <dbReference type="ARBA" id="ARBA00023212"/>
    </source>
</evidence>
<keyword evidence="5" id="KW-0206">Cytoskeleton</keyword>
<dbReference type="InterPro" id="IPR044833">
    <property type="entry name" value="WDL5/6"/>
</dbReference>
<evidence type="ECO:0000259" key="8">
    <source>
        <dbReference type="Pfam" id="PF06886"/>
    </source>
</evidence>
<dbReference type="EMBL" id="JARYMX010000003">
    <property type="protein sequence ID" value="KAJ9555090.1"/>
    <property type="molecule type" value="Genomic_DNA"/>
</dbReference>
<comment type="similarity">
    <text evidence="2">Belongs to the TPX2 family.</text>
</comment>
<feature type="coiled-coil region" evidence="6">
    <location>
        <begin position="219"/>
        <end position="249"/>
    </location>
</feature>
<feature type="region of interest" description="Disordered" evidence="7">
    <location>
        <begin position="262"/>
        <end position="392"/>
    </location>
</feature>
<dbReference type="Pfam" id="PF06886">
    <property type="entry name" value="TPX2"/>
    <property type="match status" value="1"/>
</dbReference>
<comment type="caution">
    <text evidence="9">The sequence shown here is derived from an EMBL/GenBank/DDBJ whole genome shotgun (WGS) entry which is preliminary data.</text>
</comment>
<gene>
    <name evidence="9" type="ORF">OSB04_009704</name>
</gene>
<evidence type="ECO:0000256" key="4">
    <source>
        <dbReference type="ARBA" id="ARBA00022701"/>
    </source>
</evidence>
<feature type="compositionally biased region" description="Polar residues" evidence="7">
    <location>
        <begin position="111"/>
        <end position="121"/>
    </location>
</feature>
<feature type="compositionally biased region" description="Basic and acidic residues" evidence="7">
    <location>
        <begin position="347"/>
        <end position="359"/>
    </location>
</feature>